<keyword evidence="2" id="KW-1185">Reference proteome</keyword>
<proteinExistence type="predicted"/>
<sequence>MRIVHPGQLLHKNSLKAAEKFSHEEPNKDLQCWAVSHLFSACSVEEAFELSAAYLFLNPLPFDALRLLQFCSHTMTGFIFLLFSLVVDINNDLSQDDEKMGLNRCECRLRTLLNYYDAIIILHKDETCASLLIRSLALELNLQKDMLAGASHLYAHKLECFPHGIESFPQLLGLIKKRYDDSDKDIRPCHHLDDPHHKVAQASLSTLADIVPACRKPFEGYMERMLPHVFSRSIDSKEVVRQPCSTTLEIVSKTYSIDSLLPALLRALDEQRSPKAKLAVIEFAINSFDEHTMNAEGAANIGILNCGLLS</sequence>
<dbReference type="GO" id="GO:0005881">
    <property type="term" value="C:cytoplasmic microtubule"/>
    <property type="evidence" value="ECO:0007669"/>
    <property type="project" value="TreeGrafter"/>
</dbReference>
<dbReference type="InterPro" id="IPR011989">
    <property type="entry name" value="ARM-like"/>
</dbReference>
<name>A0A9D5AHG6_PEA</name>
<dbReference type="GO" id="GO:0008017">
    <property type="term" value="F:microtubule binding"/>
    <property type="evidence" value="ECO:0007669"/>
    <property type="project" value="TreeGrafter"/>
</dbReference>
<evidence type="ECO:0000313" key="1">
    <source>
        <dbReference type="EMBL" id="KAI5408623.1"/>
    </source>
</evidence>
<evidence type="ECO:0000313" key="2">
    <source>
        <dbReference type="Proteomes" id="UP001058974"/>
    </source>
</evidence>
<dbReference type="PANTHER" id="PTHR21567:SF68">
    <property type="entry name" value="CLIP-ASSOCIATED PROTEIN"/>
    <property type="match status" value="1"/>
</dbReference>
<gene>
    <name evidence="1" type="ORF">KIW84_054459</name>
</gene>
<dbReference type="Proteomes" id="UP001058974">
    <property type="component" value="Chromosome 5"/>
</dbReference>
<dbReference type="SUPFAM" id="SSF48371">
    <property type="entry name" value="ARM repeat"/>
    <property type="match status" value="1"/>
</dbReference>
<dbReference type="AlphaFoldDB" id="A0A9D5AHG6"/>
<comment type="caution">
    <text evidence="1">The sequence shown here is derived from an EMBL/GenBank/DDBJ whole genome shotgun (WGS) entry which is preliminary data.</text>
</comment>
<dbReference type="Gene3D" id="1.25.10.10">
    <property type="entry name" value="Leucine-rich Repeat Variant"/>
    <property type="match status" value="1"/>
</dbReference>
<dbReference type="EMBL" id="JAMSHJ010000005">
    <property type="protein sequence ID" value="KAI5408623.1"/>
    <property type="molecule type" value="Genomic_DNA"/>
</dbReference>
<dbReference type="InterPro" id="IPR016024">
    <property type="entry name" value="ARM-type_fold"/>
</dbReference>
<dbReference type="GO" id="GO:0000226">
    <property type="term" value="P:microtubule cytoskeleton organization"/>
    <property type="evidence" value="ECO:0007669"/>
    <property type="project" value="TreeGrafter"/>
</dbReference>
<dbReference type="Gramene" id="Psat05G0445900-T1">
    <property type="protein sequence ID" value="KAI5408623.1"/>
    <property type="gene ID" value="KIW84_054459"/>
</dbReference>
<dbReference type="PANTHER" id="PTHR21567">
    <property type="entry name" value="CLASP"/>
    <property type="match status" value="1"/>
</dbReference>
<accession>A0A9D5AHG6</accession>
<reference evidence="1 2" key="1">
    <citation type="journal article" date="2022" name="Nat. Genet.">
        <title>Improved pea reference genome and pan-genome highlight genomic features and evolutionary characteristics.</title>
        <authorList>
            <person name="Yang T."/>
            <person name="Liu R."/>
            <person name="Luo Y."/>
            <person name="Hu S."/>
            <person name="Wang D."/>
            <person name="Wang C."/>
            <person name="Pandey M.K."/>
            <person name="Ge S."/>
            <person name="Xu Q."/>
            <person name="Li N."/>
            <person name="Li G."/>
            <person name="Huang Y."/>
            <person name="Saxena R.K."/>
            <person name="Ji Y."/>
            <person name="Li M."/>
            <person name="Yan X."/>
            <person name="He Y."/>
            <person name="Liu Y."/>
            <person name="Wang X."/>
            <person name="Xiang C."/>
            <person name="Varshney R.K."/>
            <person name="Ding H."/>
            <person name="Gao S."/>
            <person name="Zong X."/>
        </authorList>
    </citation>
    <scope>NUCLEOTIDE SEQUENCE [LARGE SCALE GENOMIC DNA]</scope>
    <source>
        <strain evidence="1 2">cv. Zhongwan 6</strain>
    </source>
</reference>
<protein>
    <submittedName>
        <fullName evidence="1">Uncharacterized protein</fullName>
    </submittedName>
</protein>
<organism evidence="1 2">
    <name type="scientific">Pisum sativum</name>
    <name type="common">Garden pea</name>
    <name type="synonym">Lathyrus oleraceus</name>
    <dbReference type="NCBI Taxonomy" id="3888"/>
    <lineage>
        <taxon>Eukaryota</taxon>
        <taxon>Viridiplantae</taxon>
        <taxon>Streptophyta</taxon>
        <taxon>Embryophyta</taxon>
        <taxon>Tracheophyta</taxon>
        <taxon>Spermatophyta</taxon>
        <taxon>Magnoliopsida</taxon>
        <taxon>eudicotyledons</taxon>
        <taxon>Gunneridae</taxon>
        <taxon>Pentapetalae</taxon>
        <taxon>rosids</taxon>
        <taxon>fabids</taxon>
        <taxon>Fabales</taxon>
        <taxon>Fabaceae</taxon>
        <taxon>Papilionoideae</taxon>
        <taxon>50 kb inversion clade</taxon>
        <taxon>NPAAA clade</taxon>
        <taxon>Hologalegina</taxon>
        <taxon>IRL clade</taxon>
        <taxon>Fabeae</taxon>
        <taxon>Lathyrus</taxon>
    </lineage>
</organism>